<dbReference type="RefSeq" id="WP_341418686.1">
    <property type="nucleotide sequence ID" value="NZ_JBBPCC010000022.1"/>
</dbReference>
<dbReference type="EMBL" id="JBBPCC010000022">
    <property type="protein sequence ID" value="MEK8131551.1"/>
    <property type="molecule type" value="Genomic_DNA"/>
</dbReference>
<dbReference type="PANTHER" id="PTHR43877">
    <property type="entry name" value="AMINOALKYLPHOSPHONATE N-ACETYLTRANSFERASE-RELATED-RELATED"/>
    <property type="match status" value="1"/>
</dbReference>
<feature type="domain" description="N-acetyltransferase" evidence="3">
    <location>
        <begin position="7"/>
        <end position="169"/>
    </location>
</feature>
<protein>
    <submittedName>
        <fullName evidence="4">GNAT family N-acetyltransferase</fullName>
    </submittedName>
</protein>
<keyword evidence="1" id="KW-0808">Transferase</keyword>
<accession>A0ABU9DTJ7</accession>
<dbReference type="CDD" id="cd04301">
    <property type="entry name" value="NAT_SF"/>
    <property type="match status" value="1"/>
</dbReference>
<name>A0ABU9DTJ7_9BACL</name>
<dbReference type="InterPro" id="IPR050832">
    <property type="entry name" value="Bact_Acetyltransf"/>
</dbReference>
<comment type="caution">
    <text evidence="4">The sequence shown here is derived from an EMBL/GenBank/DDBJ whole genome shotgun (WGS) entry which is preliminary data.</text>
</comment>
<evidence type="ECO:0000256" key="1">
    <source>
        <dbReference type="ARBA" id="ARBA00022679"/>
    </source>
</evidence>
<dbReference type="PANTHER" id="PTHR43877:SF1">
    <property type="entry name" value="ACETYLTRANSFERASE"/>
    <property type="match status" value="1"/>
</dbReference>
<evidence type="ECO:0000313" key="5">
    <source>
        <dbReference type="Proteomes" id="UP001469365"/>
    </source>
</evidence>
<keyword evidence="5" id="KW-1185">Reference proteome</keyword>
<proteinExistence type="predicted"/>
<evidence type="ECO:0000313" key="4">
    <source>
        <dbReference type="EMBL" id="MEK8131551.1"/>
    </source>
</evidence>
<dbReference type="PROSITE" id="PS51186">
    <property type="entry name" value="GNAT"/>
    <property type="match status" value="1"/>
</dbReference>
<evidence type="ECO:0000259" key="3">
    <source>
        <dbReference type="PROSITE" id="PS51186"/>
    </source>
</evidence>
<evidence type="ECO:0000256" key="2">
    <source>
        <dbReference type="ARBA" id="ARBA00023315"/>
    </source>
</evidence>
<dbReference type="Proteomes" id="UP001469365">
    <property type="component" value="Unassembled WGS sequence"/>
</dbReference>
<dbReference type="SUPFAM" id="SSF55729">
    <property type="entry name" value="Acyl-CoA N-acyltransferases (Nat)"/>
    <property type="match status" value="1"/>
</dbReference>
<dbReference type="Pfam" id="PF00583">
    <property type="entry name" value="Acetyltransf_1"/>
    <property type="match status" value="1"/>
</dbReference>
<dbReference type="InterPro" id="IPR000182">
    <property type="entry name" value="GNAT_dom"/>
</dbReference>
<gene>
    <name evidence="4" type="ORF">WMW72_26945</name>
</gene>
<dbReference type="InterPro" id="IPR016181">
    <property type="entry name" value="Acyl_CoA_acyltransferase"/>
</dbReference>
<reference evidence="4 5" key="1">
    <citation type="submission" date="2024-04" db="EMBL/GenBank/DDBJ databases">
        <title>draft genome sequnece of Paenibacillus filicis.</title>
        <authorList>
            <person name="Kim D.-U."/>
        </authorList>
    </citation>
    <scope>NUCLEOTIDE SEQUENCE [LARGE SCALE GENOMIC DNA]</scope>
    <source>
        <strain evidence="4 5">KACC14197</strain>
    </source>
</reference>
<organism evidence="4 5">
    <name type="scientific">Paenibacillus filicis</name>
    <dbReference type="NCBI Taxonomy" id="669464"/>
    <lineage>
        <taxon>Bacteria</taxon>
        <taxon>Bacillati</taxon>
        <taxon>Bacillota</taxon>
        <taxon>Bacilli</taxon>
        <taxon>Bacillales</taxon>
        <taxon>Paenibacillaceae</taxon>
        <taxon>Paenibacillus</taxon>
    </lineage>
</organism>
<sequence>MDKQGQARISLAASGRAEEIKEFVLEMMRDLYPPGSYYENPQDLVFFDDVYVRPANAEFFVAENAAGEIVGTAAFKPYDRRFPEMDPAFGSEPVCEIVKCYVHPDYRRQGIGSHLYTAVEQGAREAGYAQGYLHTSLYLPGGYSFWQSRGYRIGYWESDQIVHMSKDWREADYSRQDGRLAER</sequence>
<dbReference type="Gene3D" id="3.40.630.30">
    <property type="match status" value="1"/>
</dbReference>
<keyword evidence="2" id="KW-0012">Acyltransferase</keyword>